<accession>A0A9P8T5A2</accession>
<evidence type="ECO:0000313" key="3">
    <source>
        <dbReference type="Proteomes" id="UP000769157"/>
    </source>
</evidence>
<sequence>MFLIWEQLELVRHRVEVQVNEESQKQKTVQSSGNNGRSPNSNQLCTRLVAQPVERRSCEELVGTDDQCGQFDRVCDFVKVVGIKHAQLHGFKDIREDNHPESGTVKLQRR</sequence>
<dbReference type="RefSeq" id="XP_046061739.1">
    <property type="nucleotide sequence ID" value="XM_046204189.1"/>
</dbReference>
<dbReference type="AlphaFoldDB" id="A0A9P8T5A2"/>
<feature type="region of interest" description="Disordered" evidence="1">
    <location>
        <begin position="91"/>
        <end position="110"/>
    </location>
</feature>
<protein>
    <submittedName>
        <fullName evidence="2">Uncharacterized protein</fullName>
    </submittedName>
</protein>
<proteinExistence type="predicted"/>
<name>A0A9P8T5A2_9ASCO</name>
<dbReference type="Proteomes" id="UP000769157">
    <property type="component" value="Unassembled WGS sequence"/>
</dbReference>
<dbReference type="EMBL" id="JAEUBE010000199">
    <property type="protein sequence ID" value="KAH3666783.1"/>
    <property type="molecule type" value="Genomic_DNA"/>
</dbReference>
<organism evidence="2 3">
    <name type="scientific">Ogataea philodendri</name>
    <dbReference type="NCBI Taxonomy" id="1378263"/>
    <lineage>
        <taxon>Eukaryota</taxon>
        <taxon>Fungi</taxon>
        <taxon>Dikarya</taxon>
        <taxon>Ascomycota</taxon>
        <taxon>Saccharomycotina</taxon>
        <taxon>Pichiomycetes</taxon>
        <taxon>Pichiales</taxon>
        <taxon>Pichiaceae</taxon>
        <taxon>Ogataea</taxon>
    </lineage>
</organism>
<comment type="caution">
    <text evidence="2">The sequence shown here is derived from an EMBL/GenBank/DDBJ whole genome shotgun (WGS) entry which is preliminary data.</text>
</comment>
<feature type="compositionally biased region" description="Basic and acidic residues" evidence="1">
    <location>
        <begin position="91"/>
        <end position="100"/>
    </location>
</feature>
<evidence type="ECO:0000313" key="2">
    <source>
        <dbReference type="EMBL" id="KAH3666783.1"/>
    </source>
</evidence>
<gene>
    <name evidence="2" type="ORF">OGAPHI_003232</name>
</gene>
<dbReference type="GeneID" id="70235199"/>
<reference evidence="2" key="1">
    <citation type="journal article" date="2021" name="Open Biol.">
        <title>Shared evolutionary footprints suggest mitochondrial oxidative damage underlies multiple complex I losses in fungi.</title>
        <authorList>
            <person name="Schikora-Tamarit M.A."/>
            <person name="Marcet-Houben M."/>
            <person name="Nosek J."/>
            <person name="Gabaldon T."/>
        </authorList>
    </citation>
    <scope>NUCLEOTIDE SEQUENCE</scope>
    <source>
        <strain evidence="2">CBS6075</strain>
    </source>
</reference>
<evidence type="ECO:0000256" key="1">
    <source>
        <dbReference type="SAM" id="MobiDB-lite"/>
    </source>
</evidence>
<reference evidence="2" key="2">
    <citation type="submission" date="2021-01" db="EMBL/GenBank/DDBJ databases">
        <authorList>
            <person name="Schikora-Tamarit M.A."/>
        </authorList>
    </citation>
    <scope>NUCLEOTIDE SEQUENCE</scope>
    <source>
        <strain evidence="2">CBS6075</strain>
    </source>
</reference>
<keyword evidence="3" id="KW-1185">Reference proteome</keyword>
<feature type="compositionally biased region" description="Low complexity" evidence="1">
    <location>
        <begin position="31"/>
        <end position="42"/>
    </location>
</feature>
<feature type="region of interest" description="Disordered" evidence="1">
    <location>
        <begin position="20"/>
        <end position="43"/>
    </location>
</feature>